<dbReference type="EMBL" id="AOLG01000018">
    <property type="protein sequence ID" value="ELZ70100.1"/>
    <property type="molecule type" value="Genomic_DNA"/>
</dbReference>
<organism evidence="3 4">
    <name type="scientific">Haloferax prahovense (strain DSM 18310 / JCM 13924 / TL6)</name>
    <dbReference type="NCBI Taxonomy" id="1227461"/>
    <lineage>
        <taxon>Archaea</taxon>
        <taxon>Methanobacteriati</taxon>
        <taxon>Methanobacteriota</taxon>
        <taxon>Stenosarchaea group</taxon>
        <taxon>Halobacteria</taxon>
        <taxon>Halobacteriales</taxon>
        <taxon>Haloferacaceae</taxon>
        <taxon>Haloferax</taxon>
    </lineage>
</organism>
<evidence type="ECO:0000313" key="4">
    <source>
        <dbReference type="Proteomes" id="UP000011559"/>
    </source>
</evidence>
<feature type="compositionally biased region" description="Basic and acidic residues" evidence="1">
    <location>
        <begin position="9"/>
        <end position="21"/>
    </location>
</feature>
<comment type="caution">
    <text evidence="3">The sequence shown here is derived from an EMBL/GenBank/DDBJ whole genome shotgun (WGS) entry which is preliminary data.</text>
</comment>
<name>M0GD23_HALPT</name>
<dbReference type="PATRIC" id="fig|1227461.3.peg.1803"/>
<sequence>MSASIGDYSVDHIYPKSREETVSESIGETVDVDRIGNLQLLPHEMNEEIKSDQWPHEWLDDLGNAEAERIQRVNQYPDVEPTPENAQAFIQAREEQITDYLIDKYVK</sequence>
<dbReference type="Proteomes" id="UP000011559">
    <property type="component" value="Unassembled WGS sequence"/>
</dbReference>
<reference evidence="3 4" key="1">
    <citation type="journal article" date="2014" name="PLoS Genet.">
        <title>Phylogenetically driven sequencing of extremely halophilic archaea reveals strategies for static and dynamic osmo-response.</title>
        <authorList>
            <person name="Becker E.A."/>
            <person name="Seitzer P.M."/>
            <person name="Tritt A."/>
            <person name="Larsen D."/>
            <person name="Krusor M."/>
            <person name="Yao A.I."/>
            <person name="Wu D."/>
            <person name="Madern D."/>
            <person name="Eisen J.A."/>
            <person name="Darling A.E."/>
            <person name="Facciotti M.T."/>
        </authorList>
    </citation>
    <scope>NUCLEOTIDE SEQUENCE [LARGE SCALE GENOMIC DNA]</scope>
    <source>
        <strain evidence="4">DSM 18310 / JCM 13924 / TL6</strain>
    </source>
</reference>
<keyword evidence="4" id="KW-1185">Reference proteome</keyword>
<accession>M0GD23</accession>
<gene>
    <name evidence="3" type="ORF">C457_08930</name>
</gene>
<dbReference type="AlphaFoldDB" id="M0GD23"/>
<dbReference type="InterPro" id="IPR011089">
    <property type="entry name" value="GmrSD_C"/>
</dbReference>
<feature type="domain" description="GmrSD restriction endonucleases C-terminal" evidence="2">
    <location>
        <begin position="9"/>
        <end position="54"/>
    </location>
</feature>
<evidence type="ECO:0000313" key="3">
    <source>
        <dbReference type="EMBL" id="ELZ70100.1"/>
    </source>
</evidence>
<evidence type="ECO:0000256" key="1">
    <source>
        <dbReference type="SAM" id="MobiDB-lite"/>
    </source>
</evidence>
<feature type="region of interest" description="Disordered" evidence="1">
    <location>
        <begin position="1"/>
        <end position="25"/>
    </location>
</feature>
<dbReference type="Pfam" id="PF07510">
    <property type="entry name" value="GmrSD_C"/>
    <property type="match status" value="1"/>
</dbReference>
<protein>
    <recommendedName>
        <fullName evidence="2">GmrSD restriction endonucleases C-terminal domain-containing protein</fullName>
    </recommendedName>
</protein>
<evidence type="ECO:0000259" key="2">
    <source>
        <dbReference type="Pfam" id="PF07510"/>
    </source>
</evidence>
<proteinExistence type="predicted"/>